<protein>
    <recommendedName>
        <fullName evidence="4">ATP-grasp-modified RiPP</fullName>
    </recommendedName>
</protein>
<dbReference type="RefSeq" id="WP_344972299.1">
    <property type="nucleotide sequence ID" value="NZ_BAAAVI010000021.1"/>
</dbReference>
<dbReference type="NCBIfam" id="TIGR04186">
    <property type="entry name" value="GRASP_targ"/>
    <property type="match status" value="1"/>
</dbReference>
<sequence length="90" mass="9521">MDTSCGQPWGLTRLAPFIPSAVPSVAPFRVELDPVTQTGVYRDATTGRLIEAGKHGTNKQTSKTEKTGGGGDGQRPQPSDQTTVTDYGDD</sequence>
<feature type="region of interest" description="Disordered" evidence="1">
    <location>
        <begin position="33"/>
        <end position="90"/>
    </location>
</feature>
<organism evidence="2 3">
    <name type="scientific">Streptosporangium fragile</name>
    <dbReference type="NCBI Taxonomy" id="46186"/>
    <lineage>
        <taxon>Bacteria</taxon>
        <taxon>Bacillati</taxon>
        <taxon>Actinomycetota</taxon>
        <taxon>Actinomycetes</taxon>
        <taxon>Streptosporangiales</taxon>
        <taxon>Streptosporangiaceae</taxon>
        <taxon>Streptosporangium</taxon>
    </lineage>
</organism>
<dbReference type="Proteomes" id="UP001500831">
    <property type="component" value="Unassembled WGS sequence"/>
</dbReference>
<gene>
    <name evidence="2" type="ORF">GCM10010517_33590</name>
</gene>
<accession>A0ABN3VYN5</accession>
<name>A0ABN3VYN5_9ACTN</name>
<feature type="compositionally biased region" description="Polar residues" evidence="1">
    <location>
        <begin position="76"/>
        <end position="90"/>
    </location>
</feature>
<evidence type="ECO:0008006" key="4">
    <source>
        <dbReference type="Google" id="ProtNLM"/>
    </source>
</evidence>
<dbReference type="EMBL" id="BAAAVI010000021">
    <property type="protein sequence ID" value="GAA2873092.1"/>
    <property type="molecule type" value="Genomic_DNA"/>
</dbReference>
<evidence type="ECO:0000313" key="3">
    <source>
        <dbReference type="Proteomes" id="UP001500831"/>
    </source>
</evidence>
<evidence type="ECO:0000313" key="2">
    <source>
        <dbReference type="EMBL" id="GAA2873092.1"/>
    </source>
</evidence>
<comment type="caution">
    <text evidence="2">The sequence shown here is derived from an EMBL/GenBank/DDBJ whole genome shotgun (WGS) entry which is preliminary data.</text>
</comment>
<evidence type="ECO:0000256" key="1">
    <source>
        <dbReference type="SAM" id="MobiDB-lite"/>
    </source>
</evidence>
<reference evidence="2 3" key="1">
    <citation type="journal article" date="2019" name="Int. J. Syst. Evol. Microbiol.">
        <title>The Global Catalogue of Microorganisms (GCM) 10K type strain sequencing project: providing services to taxonomists for standard genome sequencing and annotation.</title>
        <authorList>
            <consortium name="The Broad Institute Genomics Platform"/>
            <consortium name="The Broad Institute Genome Sequencing Center for Infectious Disease"/>
            <person name="Wu L."/>
            <person name="Ma J."/>
        </authorList>
    </citation>
    <scope>NUCLEOTIDE SEQUENCE [LARGE SCALE GENOMIC DNA]</scope>
    <source>
        <strain evidence="2 3">JCM 6242</strain>
    </source>
</reference>
<proteinExistence type="predicted"/>
<dbReference type="InterPro" id="IPR025843">
    <property type="entry name" value="Actino_peptide"/>
</dbReference>
<keyword evidence="3" id="KW-1185">Reference proteome</keyword>
<dbReference type="InterPro" id="IPR026496">
    <property type="entry name" value="GRASP_targ"/>
</dbReference>
<dbReference type="Pfam" id="PF14408">
    <property type="entry name" value="Actino_peptide"/>
    <property type="match status" value="1"/>
</dbReference>